<comment type="function">
    <text evidence="4">Plant lipoxygenase may be involved in a number of diverse aspects of plant physiology including growth and development, pest resistance, and senescence or responses to wounding.</text>
</comment>
<dbReference type="InterPro" id="IPR036226">
    <property type="entry name" value="LipOase_C_sf"/>
</dbReference>
<dbReference type="FunCoup" id="D8UD17">
    <property type="interactions" value="146"/>
</dbReference>
<dbReference type="Gene3D" id="1.20.245.10">
    <property type="entry name" value="Lipoxygenase-1, Domain 5"/>
    <property type="match status" value="2"/>
</dbReference>
<dbReference type="EMBL" id="GL378383">
    <property type="protein sequence ID" value="EFJ42317.1"/>
    <property type="molecule type" value="Genomic_DNA"/>
</dbReference>
<feature type="compositionally biased region" description="Polar residues" evidence="5">
    <location>
        <begin position="60"/>
        <end position="76"/>
    </location>
</feature>
<dbReference type="InterPro" id="IPR020834">
    <property type="entry name" value="LipOase_CS"/>
</dbReference>
<dbReference type="KEGG" id="vcn:VOLCADRAFT_97557"/>
<dbReference type="InterPro" id="IPR001246">
    <property type="entry name" value="LipOase_plant"/>
</dbReference>
<feature type="region of interest" description="Disordered" evidence="5">
    <location>
        <begin position="60"/>
        <end position="80"/>
    </location>
</feature>
<proteinExistence type="inferred from homology"/>
<keyword evidence="4" id="KW-0444">Lipid biosynthesis</keyword>
<dbReference type="GO" id="GO:0034440">
    <property type="term" value="P:lipid oxidation"/>
    <property type="evidence" value="ECO:0007669"/>
    <property type="project" value="InterPro"/>
</dbReference>
<dbReference type="SUPFAM" id="SSF48484">
    <property type="entry name" value="Lipoxigenase"/>
    <property type="match status" value="3"/>
</dbReference>
<dbReference type="Pfam" id="PF00305">
    <property type="entry name" value="Lipoxygenase"/>
    <property type="match status" value="3"/>
</dbReference>
<dbReference type="eggNOG" id="ENOG502QQSP">
    <property type="taxonomic scope" value="Eukaryota"/>
</dbReference>
<dbReference type="InParanoid" id="D8UD17"/>
<organism evidence="8">
    <name type="scientific">Volvox carteri f. nagariensis</name>
    <dbReference type="NCBI Taxonomy" id="3068"/>
    <lineage>
        <taxon>Eukaryota</taxon>
        <taxon>Viridiplantae</taxon>
        <taxon>Chlorophyta</taxon>
        <taxon>core chlorophytes</taxon>
        <taxon>Chlorophyceae</taxon>
        <taxon>CS clade</taxon>
        <taxon>Chlamydomonadales</taxon>
        <taxon>Volvocaceae</taxon>
        <taxon>Volvox</taxon>
    </lineage>
</organism>
<dbReference type="Gene3D" id="3.10.450.60">
    <property type="match status" value="1"/>
</dbReference>
<evidence type="ECO:0000259" key="6">
    <source>
        <dbReference type="PROSITE" id="PS51393"/>
    </source>
</evidence>
<dbReference type="Gene3D" id="4.10.375.10">
    <property type="entry name" value="Lipoxygenase-1, Domain 2"/>
    <property type="match status" value="1"/>
</dbReference>
<dbReference type="PANTHER" id="PTHR11771">
    <property type="entry name" value="LIPOXYGENASE"/>
    <property type="match status" value="1"/>
</dbReference>
<dbReference type="PROSITE" id="PS00081">
    <property type="entry name" value="LIPOXYGENASE_2"/>
    <property type="match status" value="2"/>
</dbReference>
<keyword evidence="3" id="KW-0560">Oxidoreductase</keyword>
<sequence>MASLISRSFNGCDINSKRKRQNAASDNCKLFRNKILTPTILIGIPRRWRFQVSVSSGYSQSTQLEGGSTQKQQAGATNGDGASPAGVAWKCCIRSTAPLLGDSGARLSIVVIDTHSELRSTIFEVDSWRPPKEITRSDGTIGWEREGAIFLPAEIKSPGAVLVRKQDNQHGELSQDYIASIDLTCATSVHTITANSWVSSDHGWRVFFSGVAYLPKDTPPTLADERRDELRALQGTPETRLEKRKDTDRIYWYQVYSDLSSGKTGALVRPNLGDSKALPYPRRLATNRGDERDGREKAPQQGKDLWLPLDDQFSFDKSSDFNGAALQGSLAAAIATIAEAANASSRSPVTLLPTLVIGAARQVLGKILPGVESPLDNFEDFKDVIAMYKKSSGSFKSLLPTDLYPQGANGGAAADMNGKPSKVSPFKSADGGWEFQLSKEAAAKVDSYTAELRVGPVYGSATGTPAARSFFAKDSKPGASKTDERLGSKLWNLVTGNTPTINNLLYFNPPRVLDGRPDAWHCDLEFGRQAVAGYNPCVITALTKLPESFGSAIRGEHINGMTDLQGATLEQLVSEAAAGGKPRLYSIDYWDLSAFWEAAANERIKDVVQHAGRAILYLRKDEQGNDAGLIPVAIELAHSKTHAKNPGLARTAGQVYSRSQLSADTATLAVWRLAKMIFKSLDSSFHQLISHWNRTHCVLEPFFIALRRHVSVMHPVYKLMLPHFRYTLNINRDARSGLINAGGIIEKSFSAGPYAMRLASVVYGKYWNFATEALPEDLKTRGMVDPTGKPWLDYPYATDGLDLWNALTSYFDTYLKLYYKSDEDVKGDTELQAWWHEVKTEGHPDLIRFGLRPGGETQLWGFEGPIPSVQQLVRVLVTIAWLASGHHAAVNFGQYDYTSFVLNASSLVRRPMPAPGDESWEELTRARVGPTQEGILMTYLADPLTAVTVRQWDGALYGNGSPPLSSCCQVTPGMSTPWMRSTNSLWDEQGNDAGLIPVAIELAHSKTHAKNPGLARTAGQVYSRSQLSADTATLAAWRLAKMIFKSLDSLFHQLISHWNRTHCVLEPFFIALRRHVSVMHPVYKLMLPHFRYTLNINRDARSGLINAGGIIEKSFSAGPYAMRLASVVYGKYWNFATEALPEDLKTRGMVDPTGKPWLDYPYATDGLDLWNALTSYFDTYLNLYYKSDEDVKGDAELQAWWHEVKTEGHPDLIRFGLRPGGETQLWGFEGPIPSVQQLVRVLVTIAWLASGHHAAVNFGQYDYTSFVLNASSLVRRPMPAPGDEGWEELTRARVGPTQEGILMTYLADPLTAVTVAATVKLLSSHARDEHTLDEVNEQLVDPAAREANRAFIGAMKRLEETIEMRNADVANWARFGLATDDTAGPLPYTLLVPGSQAGVTMRGVPYSVSI</sequence>
<keyword evidence="1" id="KW-0479">Metal-binding</keyword>
<dbReference type="PROSITE" id="PS51393">
    <property type="entry name" value="LIPOXYGENASE_3"/>
    <property type="match status" value="2"/>
</dbReference>
<dbReference type="GO" id="GO:0031408">
    <property type="term" value="P:oxylipin biosynthetic process"/>
    <property type="evidence" value="ECO:0007669"/>
    <property type="project" value="UniProtKB-UniRule"/>
</dbReference>
<dbReference type="OrthoDB" id="407298at2759"/>
<dbReference type="UniPathway" id="UPA00382"/>
<dbReference type="InterPro" id="IPR013819">
    <property type="entry name" value="LipOase_C"/>
</dbReference>
<dbReference type="PRINTS" id="PR00087">
    <property type="entry name" value="LIPOXYGENASE"/>
</dbReference>
<gene>
    <name evidence="7" type="ORF">VOLCADRAFT_97557</name>
</gene>
<dbReference type="STRING" id="3068.D8UD17"/>
<dbReference type="GO" id="GO:0016702">
    <property type="term" value="F:oxidoreductase activity, acting on single donors with incorporation of molecular oxygen, incorporation of two atoms of oxygen"/>
    <property type="evidence" value="ECO:0007669"/>
    <property type="project" value="InterPro"/>
</dbReference>
<dbReference type="EC" id="1.13.11.-" evidence="4"/>
<evidence type="ECO:0000313" key="7">
    <source>
        <dbReference type="EMBL" id="EFJ42317.1"/>
    </source>
</evidence>
<keyword evidence="2" id="KW-0223">Dioxygenase</keyword>
<feature type="region of interest" description="Disordered" evidence="5">
    <location>
        <begin position="270"/>
        <end position="301"/>
    </location>
</feature>
<evidence type="ECO:0000256" key="4">
    <source>
        <dbReference type="RuleBase" id="RU003975"/>
    </source>
</evidence>
<evidence type="ECO:0000256" key="1">
    <source>
        <dbReference type="ARBA" id="ARBA00022723"/>
    </source>
</evidence>
<keyword evidence="4" id="KW-0443">Lipid metabolism</keyword>
<protein>
    <recommendedName>
        <fullName evidence="4">Lipoxygenase</fullName>
        <ecNumber evidence="4">1.13.11.-</ecNumber>
    </recommendedName>
</protein>
<dbReference type="InterPro" id="IPR000907">
    <property type="entry name" value="LipOase"/>
</dbReference>
<feature type="domain" description="Lipoxygenase" evidence="6">
    <location>
        <begin position="962"/>
        <end position="1410"/>
    </location>
</feature>
<comment type="similarity">
    <text evidence="4">Belongs to the lipoxygenase family.</text>
</comment>
<dbReference type="PRINTS" id="PR00468">
    <property type="entry name" value="PLTLPOXGNASE"/>
</dbReference>
<keyword evidence="8" id="KW-1185">Reference proteome</keyword>
<accession>D8UD17</accession>
<evidence type="ECO:0000256" key="3">
    <source>
        <dbReference type="ARBA" id="ARBA00023002"/>
    </source>
</evidence>
<feature type="domain" description="Lipoxygenase" evidence="6">
    <location>
        <begin position="212"/>
        <end position="925"/>
    </location>
</feature>
<evidence type="ECO:0000313" key="8">
    <source>
        <dbReference type="Proteomes" id="UP000001058"/>
    </source>
</evidence>
<dbReference type="RefSeq" id="XP_002956550.1">
    <property type="nucleotide sequence ID" value="XM_002956504.1"/>
</dbReference>
<comment type="pathway">
    <text evidence="4">Lipid metabolism; oxylipin biosynthesis.</text>
</comment>
<name>D8UD17_VOLCA</name>
<dbReference type="GO" id="GO:0006633">
    <property type="term" value="P:fatty acid biosynthetic process"/>
    <property type="evidence" value="ECO:0007669"/>
    <property type="project" value="UniProtKB-KW"/>
</dbReference>
<dbReference type="Proteomes" id="UP000001058">
    <property type="component" value="Unassembled WGS sequence"/>
</dbReference>
<dbReference type="Gene3D" id="2.60.60.20">
    <property type="entry name" value="PLAT/LH2 domain"/>
    <property type="match status" value="1"/>
</dbReference>
<dbReference type="GeneID" id="9619842"/>
<evidence type="ECO:0000256" key="2">
    <source>
        <dbReference type="ARBA" id="ARBA00022964"/>
    </source>
</evidence>
<dbReference type="GO" id="GO:0046872">
    <property type="term" value="F:metal ion binding"/>
    <property type="evidence" value="ECO:0007669"/>
    <property type="project" value="UniProtKB-UniRule"/>
</dbReference>
<keyword evidence="4" id="KW-0925">Oxylipin biosynthesis</keyword>
<evidence type="ECO:0000256" key="5">
    <source>
        <dbReference type="SAM" id="MobiDB-lite"/>
    </source>
</evidence>
<reference evidence="7 8" key="1">
    <citation type="journal article" date="2010" name="Science">
        <title>Genomic analysis of organismal complexity in the multicellular green alga Volvox carteri.</title>
        <authorList>
            <person name="Prochnik S.E."/>
            <person name="Umen J."/>
            <person name="Nedelcu A.M."/>
            <person name="Hallmann A."/>
            <person name="Miller S.M."/>
            <person name="Nishii I."/>
            <person name="Ferris P."/>
            <person name="Kuo A."/>
            <person name="Mitros T."/>
            <person name="Fritz-Laylin L.K."/>
            <person name="Hellsten U."/>
            <person name="Chapman J."/>
            <person name="Simakov O."/>
            <person name="Rensing S.A."/>
            <person name="Terry A."/>
            <person name="Pangilinan J."/>
            <person name="Kapitonov V."/>
            <person name="Jurka J."/>
            <person name="Salamov A."/>
            <person name="Shapiro H."/>
            <person name="Schmutz J."/>
            <person name="Grimwood J."/>
            <person name="Lindquist E."/>
            <person name="Lucas S."/>
            <person name="Grigoriev I.V."/>
            <person name="Schmitt R."/>
            <person name="Kirk D."/>
            <person name="Rokhsar D.S."/>
        </authorList>
    </citation>
    <scope>NUCLEOTIDE SEQUENCE [LARGE SCALE GENOMIC DNA]</scope>
    <source>
        <strain evidence="8">f. Nagariensis / Eve</strain>
    </source>
</reference>
<keyword evidence="4" id="KW-0275">Fatty acid biosynthesis</keyword>
<keyword evidence="4" id="KW-0276">Fatty acid metabolism</keyword>
<feature type="compositionally biased region" description="Basic and acidic residues" evidence="5">
    <location>
        <begin position="288"/>
        <end position="298"/>
    </location>
</feature>